<dbReference type="PANTHER" id="PTHR23280:SF8">
    <property type="entry name" value="FERM DOMAIN-CONTAINING PROTEIN 3"/>
    <property type="match status" value="1"/>
</dbReference>
<evidence type="ECO:0000313" key="3">
    <source>
        <dbReference type="EMBL" id="KAG2465419.1"/>
    </source>
</evidence>
<dbReference type="GO" id="GO:0031032">
    <property type="term" value="P:actomyosin structure organization"/>
    <property type="evidence" value="ECO:0007669"/>
    <property type="project" value="TreeGrafter"/>
</dbReference>
<dbReference type="SUPFAM" id="SSF54236">
    <property type="entry name" value="Ubiquitin-like"/>
    <property type="match status" value="1"/>
</dbReference>
<accession>A0A8X8BSJ3</accession>
<dbReference type="InterPro" id="IPR018979">
    <property type="entry name" value="FERM_N"/>
</dbReference>
<gene>
    <name evidence="3" type="primary">Frmd3_1</name>
    <name evidence="3" type="ORF">GTO96_0016359</name>
</gene>
<sequence length="317" mass="33549">MDLVFGKVVGSSGCGASVCEVRITDLDFADDAVIFGGLSEESECLGLRVSWIKTKIQAFNDLLGTVISSVSVCGESVDLVKRFTYPGSDIHVSGDSSSERETKGQFLLDHVCNHYSLLEKDYFGIRYVDPEKQRHWLESNKPVLKQMKSLPGVAEVPGSWDNQALGRCLAVATGPYRAGLPSPVPEAPIISRADTSSRSGGGTSPPLVLLGVPAGDHSAPPLAKTRGSERHSPKGQHVPREGPTMSPGSNKAPWDISVRHPLRRKCAPLVCAALAPPSPPAGSPLASRQGALPWSGPFHEGRSQTTSAPALVGTSDL</sequence>
<dbReference type="GO" id="GO:0005856">
    <property type="term" value="C:cytoskeleton"/>
    <property type="evidence" value="ECO:0007669"/>
    <property type="project" value="TreeGrafter"/>
</dbReference>
<feature type="domain" description="FERM N-terminal" evidence="2">
    <location>
        <begin position="99"/>
        <end position="148"/>
    </location>
</feature>
<reference evidence="3 4" key="1">
    <citation type="journal article" date="2021" name="Cell">
        <title>Tracing the genetic footprints of vertebrate landing in non-teleost ray-finned fishes.</title>
        <authorList>
            <person name="Bi X."/>
            <person name="Wang K."/>
            <person name="Yang L."/>
            <person name="Pan H."/>
            <person name="Jiang H."/>
            <person name="Wei Q."/>
            <person name="Fang M."/>
            <person name="Yu H."/>
            <person name="Zhu C."/>
            <person name="Cai Y."/>
            <person name="He Y."/>
            <person name="Gan X."/>
            <person name="Zeng H."/>
            <person name="Yu D."/>
            <person name="Zhu Y."/>
            <person name="Jiang H."/>
            <person name="Qiu Q."/>
            <person name="Yang H."/>
            <person name="Zhang Y.E."/>
            <person name="Wang W."/>
            <person name="Zhu M."/>
            <person name="He S."/>
            <person name="Zhang G."/>
        </authorList>
    </citation>
    <scope>NUCLEOTIDE SEQUENCE [LARGE SCALE GENOMIC DNA]</scope>
    <source>
        <strain evidence="3">Bchr_013</strain>
    </source>
</reference>
<name>A0A8X8BSJ3_POLSE</name>
<dbReference type="AlphaFoldDB" id="A0A8X8BSJ3"/>
<dbReference type="Gene3D" id="3.10.20.90">
    <property type="entry name" value="Phosphatidylinositol 3-kinase Catalytic Subunit, Chain A, domain 1"/>
    <property type="match status" value="1"/>
</dbReference>
<comment type="caution">
    <text evidence="3">The sequence shown here is derived from an EMBL/GenBank/DDBJ whole genome shotgun (WGS) entry which is preliminary data.</text>
</comment>
<evidence type="ECO:0000259" key="2">
    <source>
        <dbReference type="Pfam" id="PF09379"/>
    </source>
</evidence>
<evidence type="ECO:0000256" key="1">
    <source>
        <dbReference type="SAM" id="MobiDB-lite"/>
    </source>
</evidence>
<organism evidence="3 4">
    <name type="scientific">Polypterus senegalus</name>
    <name type="common">Senegal bichir</name>
    <dbReference type="NCBI Taxonomy" id="55291"/>
    <lineage>
        <taxon>Eukaryota</taxon>
        <taxon>Metazoa</taxon>
        <taxon>Chordata</taxon>
        <taxon>Craniata</taxon>
        <taxon>Vertebrata</taxon>
        <taxon>Euteleostomi</taxon>
        <taxon>Actinopterygii</taxon>
        <taxon>Polypteriformes</taxon>
        <taxon>Polypteridae</taxon>
        <taxon>Polypterus</taxon>
    </lineage>
</organism>
<protein>
    <submittedName>
        <fullName evidence="3">FRMD3 protein</fullName>
    </submittedName>
</protein>
<feature type="region of interest" description="Disordered" evidence="1">
    <location>
        <begin position="212"/>
        <end position="255"/>
    </location>
</feature>
<proteinExistence type="predicted"/>
<feature type="region of interest" description="Disordered" evidence="1">
    <location>
        <begin position="276"/>
        <end position="317"/>
    </location>
</feature>
<evidence type="ECO:0000313" key="4">
    <source>
        <dbReference type="Proteomes" id="UP000886611"/>
    </source>
</evidence>
<dbReference type="InterPro" id="IPR029071">
    <property type="entry name" value="Ubiquitin-like_domsf"/>
</dbReference>
<feature type="non-terminal residue" evidence="3">
    <location>
        <position position="317"/>
    </location>
</feature>
<dbReference type="Proteomes" id="UP000886611">
    <property type="component" value="Unassembled WGS sequence"/>
</dbReference>
<dbReference type="PANTHER" id="PTHR23280">
    <property type="entry name" value="4.1 G PROTEIN"/>
    <property type="match status" value="1"/>
</dbReference>
<dbReference type="Pfam" id="PF09379">
    <property type="entry name" value="FERM_N"/>
    <property type="match status" value="1"/>
</dbReference>
<keyword evidence="4" id="KW-1185">Reference proteome</keyword>
<feature type="non-terminal residue" evidence="3">
    <location>
        <position position="1"/>
    </location>
</feature>
<dbReference type="EMBL" id="JAATIS010001721">
    <property type="protein sequence ID" value="KAG2465419.1"/>
    <property type="molecule type" value="Genomic_DNA"/>
</dbReference>